<proteinExistence type="predicted"/>
<keyword evidence="3" id="KW-1185">Reference proteome</keyword>
<dbReference type="Proteomes" id="UP000494363">
    <property type="component" value="Unassembled WGS sequence"/>
</dbReference>
<evidence type="ECO:0008006" key="4">
    <source>
        <dbReference type="Google" id="ProtNLM"/>
    </source>
</evidence>
<protein>
    <recommendedName>
        <fullName evidence="4">DUF2147 domain-containing protein</fullName>
    </recommendedName>
</protein>
<dbReference type="EMBL" id="CADIKH010000001">
    <property type="protein sequence ID" value="CAB3745877.1"/>
    <property type="molecule type" value="Genomic_DNA"/>
</dbReference>
<accession>A0A6J5CXI5</accession>
<name>A0A6J5CXI5_9BURK</name>
<sequence>MKRFAPVFALTLACSTICHPALAAESPESFAGVWSCNGIDEHAGKFTERVAVRLVPGYHDAHSVSFDVDATIEENAKYRGVGMVSGGVIVSDFISTADQTDHGVLIGKFERGTPLRVNARYFETQQSKPSRGTEICTRTGD</sequence>
<dbReference type="AlphaFoldDB" id="A0A6J5CXI5"/>
<evidence type="ECO:0000313" key="2">
    <source>
        <dbReference type="EMBL" id="CAB3745877.1"/>
    </source>
</evidence>
<organism evidence="2 3">
    <name type="scientific">Paraburkholderia humisilvae</name>
    <dbReference type="NCBI Taxonomy" id="627669"/>
    <lineage>
        <taxon>Bacteria</taxon>
        <taxon>Pseudomonadati</taxon>
        <taxon>Pseudomonadota</taxon>
        <taxon>Betaproteobacteria</taxon>
        <taxon>Burkholderiales</taxon>
        <taxon>Burkholderiaceae</taxon>
        <taxon>Paraburkholderia</taxon>
    </lineage>
</organism>
<gene>
    <name evidence="2" type="ORF">LMG29542_00066</name>
</gene>
<evidence type="ECO:0000256" key="1">
    <source>
        <dbReference type="SAM" id="SignalP"/>
    </source>
</evidence>
<feature type="signal peptide" evidence="1">
    <location>
        <begin position="1"/>
        <end position="23"/>
    </location>
</feature>
<keyword evidence="1" id="KW-0732">Signal</keyword>
<evidence type="ECO:0000313" key="3">
    <source>
        <dbReference type="Proteomes" id="UP000494363"/>
    </source>
</evidence>
<dbReference type="RefSeq" id="WP_175224050.1">
    <property type="nucleotide sequence ID" value="NZ_CADIKH010000001.1"/>
</dbReference>
<reference evidence="2 3" key="1">
    <citation type="submission" date="2020-04" db="EMBL/GenBank/DDBJ databases">
        <authorList>
            <person name="De Canck E."/>
        </authorList>
    </citation>
    <scope>NUCLEOTIDE SEQUENCE [LARGE SCALE GENOMIC DNA]</scope>
    <source>
        <strain evidence="2 3">LMG 29542</strain>
    </source>
</reference>
<feature type="chain" id="PRO_5026850664" description="DUF2147 domain-containing protein" evidence="1">
    <location>
        <begin position="24"/>
        <end position="141"/>
    </location>
</feature>